<dbReference type="GO" id="GO:0043410">
    <property type="term" value="P:positive regulation of MAPK cascade"/>
    <property type="evidence" value="ECO:0007669"/>
    <property type="project" value="TreeGrafter"/>
</dbReference>
<dbReference type="GeneID" id="110973955"/>
<keyword evidence="2" id="KW-1003">Cell membrane</keyword>
<dbReference type="AlphaFoldDB" id="A0A8B7XL73"/>
<feature type="region of interest" description="Disordered" evidence="10">
    <location>
        <begin position="328"/>
        <end position="362"/>
    </location>
</feature>
<feature type="transmembrane region" description="Helical" evidence="11">
    <location>
        <begin position="96"/>
        <end position="114"/>
    </location>
</feature>
<dbReference type="Pfam" id="PF00001">
    <property type="entry name" value="7tm_1"/>
    <property type="match status" value="1"/>
</dbReference>
<dbReference type="SMART" id="SM01381">
    <property type="entry name" value="7TM_GPCR_Srsx"/>
    <property type="match status" value="1"/>
</dbReference>
<feature type="domain" description="G-protein coupled receptors family 1 profile" evidence="12">
    <location>
        <begin position="34"/>
        <end position="300"/>
    </location>
</feature>
<dbReference type="RefSeq" id="XP_022080912.1">
    <property type="nucleotide sequence ID" value="XM_022225220.1"/>
</dbReference>
<feature type="transmembrane region" description="Helical" evidence="11">
    <location>
        <begin position="249"/>
        <end position="269"/>
    </location>
</feature>
<name>A0A8B7XL73_ACAPL</name>
<feature type="transmembrane region" description="Helical" evidence="11">
    <location>
        <begin position="22"/>
        <end position="43"/>
    </location>
</feature>
<dbReference type="PRINTS" id="PR00237">
    <property type="entry name" value="GPCRRHODOPSN"/>
</dbReference>
<dbReference type="PROSITE" id="PS50262">
    <property type="entry name" value="G_PROTEIN_RECEP_F1_2"/>
    <property type="match status" value="1"/>
</dbReference>
<dbReference type="KEGG" id="aplc:110973955"/>
<feature type="transmembrane region" description="Helical" evidence="11">
    <location>
        <begin position="184"/>
        <end position="207"/>
    </location>
</feature>
<gene>
    <name evidence="14" type="primary">LOC110973955</name>
</gene>
<keyword evidence="5 9" id="KW-0297">G-protein coupled receptor</keyword>
<dbReference type="SUPFAM" id="SSF81321">
    <property type="entry name" value="Family A G protein-coupled receptor-like"/>
    <property type="match status" value="1"/>
</dbReference>
<dbReference type="InterPro" id="IPR017452">
    <property type="entry name" value="GPCR_Rhodpsn_7TM"/>
</dbReference>
<dbReference type="OMA" id="CRGINPR"/>
<evidence type="ECO:0000256" key="3">
    <source>
        <dbReference type="ARBA" id="ARBA00022692"/>
    </source>
</evidence>
<evidence type="ECO:0000313" key="14">
    <source>
        <dbReference type="RefSeq" id="XP_022080912.1"/>
    </source>
</evidence>
<dbReference type="Proteomes" id="UP000694845">
    <property type="component" value="Unplaced"/>
</dbReference>
<proteinExistence type="inferred from homology"/>
<organism evidence="13 14">
    <name type="scientific">Acanthaster planci</name>
    <name type="common">Crown-of-thorns starfish</name>
    <dbReference type="NCBI Taxonomy" id="133434"/>
    <lineage>
        <taxon>Eukaryota</taxon>
        <taxon>Metazoa</taxon>
        <taxon>Echinodermata</taxon>
        <taxon>Eleutherozoa</taxon>
        <taxon>Asterozoa</taxon>
        <taxon>Asteroidea</taxon>
        <taxon>Valvatacea</taxon>
        <taxon>Valvatida</taxon>
        <taxon>Acanthasteridae</taxon>
        <taxon>Acanthaster</taxon>
    </lineage>
</organism>
<feature type="transmembrane region" description="Helical" evidence="11">
    <location>
        <begin position="55"/>
        <end position="76"/>
    </location>
</feature>
<evidence type="ECO:0000256" key="8">
    <source>
        <dbReference type="ARBA" id="ARBA00023224"/>
    </source>
</evidence>
<comment type="similarity">
    <text evidence="9">Belongs to the G-protein coupled receptor 1 family.</text>
</comment>
<feature type="region of interest" description="Disordered" evidence="10">
    <location>
        <begin position="379"/>
        <end position="431"/>
    </location>
</feature>
<evidence type="ECO:0000256" key="1">
    <source>
        <dbReference type="ARBA" id="ARBA00004651"/>
    </source>
</evidence>
<dbReference type="InterPro" id="IPR000276">
    <property type="entry name" value="GPCR_Rhodpsn"/>
</dbReference>
<dbReference type="OrthoDB" id="5951059at2759"/>
<evidence type="ECO:0000256" key="6">
    <source>
        <dbReference type="ARBA" id="ARBA00023136"/>
    </source>
</evidence>
<feature type="transmembrane region" description="Helical" evidence="11">
    <location>
        <begin position="284"/>
        <end position="301"/>
    </location>
</feature>
<dbReference type="PANTHER" id="PTHR24248:SF66">
    <property type="entry name" value="OCTOPAMINE RECEPTOR BETA-3R"/>
    <property type="match status" value="1"/>
</dbReference>
<sequence>MDMNETDTGGGRTVAENVLMGVVLYSIIVCSITGNLLVIVAVLTIRRLRSSITNYFIVSLAFADLMVSVLVMPFAAVFEITDSWPFGLAFCDAFQAFDILSATASILNLCVISLDRFMAITSPFTYYSRMNSRTAFALITTAWVVSFLISVLPVTLDLHEDGDLKAIGWYSDPYFCVLAMNSTYALVSSMISFYIPAAIMLFTYARIYVVARRQARQIAAYDTSANRVKNGGRANQRTMARERKAAKTLAIIVGGFILCWLPFFVVNIIDPYCGHCLPPLPVKIFVWLGYVNSFLNPLIYAQNKTFKSAFKAVLCCYQCRGINPRDIDTSDEERTAVSHHAPRTVEASPKPKPKTATVASQSNASDVYAVTNRAFTVSDDAHLTDQTSKEPAHISPTDSQTNDVESTELQNTRTQSTDENDNNTQASKTVP</sequence>
<dbReference type="PANTHER" id="PTHR24248">
    <property type="entry name" value="ADRENERGIC RECEPTOR-RELATED G-PROTEIN COUPLED RECEPTOR"/>
    <property type="match status" value="1"/>
</dbReference>
<evidence type="ECO:0000256" key="5">
    <source>
        <dbReference type="ARBA" id="ARBA00023040"/>
    </source>
</evidence>
<protein>
    <submittedName>
        <fullName evidence="14">D(1) dopamine receptor-like</fullName>
    </submittedName>
</protein>
<keyword evidence="8 9" id="KW-0807">Transducer</keyword>
<evidence type="ECO:0000259" key="12">
    <source>
        <dbReference type="PROSITE" id="PS50262"/>
    </source>
</evidence>
<keyword evidence="7 9" id="KW-0675">Receptor</keyword>
<evidence type="ECO:0000256" key="11">
    <source>
        <dbReference type="SAM" id="Phobius"/>
    </source>
</evidence>
<dbReference type="PROSITE" id="PS00237">
    <property type="entry name" value="G_PROTEIN_RECEP_F1_1"/>
    <property type="match status" value="1"/>
</dbReference>
<evidence type="ECO:0000256" key="4">
    <source>
        <dbReference type="ARBA" id="ARBA00022989"/>
    </source>
</evidence>
<evidence type="ECO:0000256" key="10">
    <source>
        <dbReference type="SAM" id="MobiDB-lite"/>
    </source>
</evidence>
<keyword evidence="4 11" id="KW-1133">Transmembrane helix</keyword>
<evidence type="ECO:0000256" key="7">
    <source>
        <dbReference type="ARBA" id="ARBA00023170"/>
    </source>
</evidence>
<reference evidence="14" key="1">
    <citation type="submission" date="2025-08" db="UniProtKB">
        <authorList>
            <consortium name="RefSeq"/>
        </authorList>
    </citation>
    <scope>IDENTIFICATION</scope>
</reference>
<dbReference type="GO" id="GO:0005886">
    <property type="term" value="C:plasma membrane"/>
    <property type="evidence" value="ECO:0007669"/>
    <property type="project" value="UniProtKB-SubCell"/>
</dbReference>
<keyword evidence="3 9" id="KW-0812">Transmembrane</keyword>
<dbReference type="PRINTS" id="PR01102">
    <property type="entry name" value="5HT6RECEPTR"/>
</dbReference>
<dbReference type="GO" id="GO:0071880">
    <property type="term" value="P:adenylate cyclase-activating adrenergic receptor signaling pathway"/>
    <property type="evidence" value="ECO:0007669"/>
    <property type="project" value="TreeGrafter"/>
</dbReference>
<evidence type="ECO:0000313" key="13">
    <source>
        <dbReference type="Proteomes" id="UP000694845"/>
    </source>
</evidence>
<dbReference type="Gene3D" id="1.20.1070.10">
    <property type="entry name" value="Rhodopsin 7-helix transmembrane proteins"/>
    <property type="match status" value="1"/>
</dbReference>
<feature type="compositionally biased region" description="Basic and acidic residues" evidence="10">
    <location>
        <begin position="379"/>
        <end position="392"/>
    </location>
</feature>
<dbReference type="GO" id="GO:0004930">
    <property type="term" value="F:G protein-coupled receptor activity"/>
    <property type="evidence" value="ECO:0007669"/>
    <property type="project" value="UniProtKB-KW"/>
</dbReference>
<feature type="compositionally biased region" description="Polar residues" evidence="10">
    <location>
        <begin position="396"/>
        <end position="431"/>
    </location>
</feature>
<keyword evidence="13" id="KW-1185">Reference proteome</keyword>
<comment type="subcellular location">
    <subcellularLocation>
        <location evidence="1">Cell membrane</location>
        <topology evidence="1">Multi-pass membrane protein</topology>
    </subcellularLocation>
</comment>
<keyword evidence="6 11" id="KW-0472">Membrane</keyword>
<accession>A0A8B7XL73</accession>
<evidence type="ECO:0000256" key="2">
    <source>
        <dbReference type="ARBA" id="ARBA00022475"/>
    </source>
</evidence>
<feature type="transmembrane region" description="Helical" evidence="11">
    <location>
        <begin position="135"/>
        <end position="156"/>
    </location>
</feature>
<evidence type="ECO:0000256" key="9">
    <source>
        <dbReference type="RuleBase" id="RU000688"/>
    </source>
</evidence>